<evidence type="ECO:0000256" key="3">
    <source>
        <dbReference type="ARBA" id="ARBA00022525"/>
    </source>
</evidence>
<dbReference type="InterPro" id="IPR013818">
    <property type="entry name" value="Lipase"/>
</dbReference>
<feature type="chain" id="PRO_5044861421" description="Lipase domain-containing protein" evidence="5">
    <location>
        <begin position="25"/>
        <end position="313"/>
    </location>
</feature>
<feature type="domain" description="Lipase" evidence="6">
    <location>
        <begin position="23"/>
        <end position="278"/>
    </location>
</feature>
<keyword evidence="8" id="KW-1185">Reference proteome</keyword>
<comment type="caution">
    <text evidence="7">The sequence shown here is derived from an EMBL/GenBank/DDBJ whole genome shotgun (WGS) entry which is preliminary data.</text>
</comment>
<dbReference type="InterPro" id="IPR029058">
    <property type="entry name" value="AB_hydrolase_fold"/>
</dbReference>
<keyword evidence="3" id="KW-0964">Secreted</keyword>
<protein>
    <recommendedName>
        <fullName evidence="6">Lipase domain-containing protein</fullName>
    </recommendedName>
</protein>
<evidence type="ECO:0000256" key="1">
    <source>
        <dbReference type="ARBA" id="ARBA00004613"/>
    </source>
</evidence>
<dbReference type="GO" id="GO:0005576">
    <property type="term" value="C:extracellular region"/>
    <property type="evidence" value="ECO:0007669"/>
    <property type="project" value="UniProtKB-SubCell"/>
</dbReference>
<dbReference type="Proteomes" id="UP001516400">
    <property type="component" value="Unassembled WGS sequence"/>
</dbReference>
<name>A0ABD2MSX2_9CUCU</name>
<accession>A0ABD2MSX2</accession>
<evidence type="ECO:0000313" key="8">
    <source>
        <dbReference type="Proteomes" id="UP001516400"/>
    </source>
</evidence>
<gene>
    <name evidence="7" type="ORF">HHI36_008417</name>
</gene>
<dbReference type="EMBL" id="JABFTP020000021">
    <property type="protein sequence ID" value="KAL3269345.1"/>
    <property type="molecule type" value="Genomic_DNA"/>
</dbReference>
<dbReference type="PANTHER" id="PTHR11610:SF178">
    <property type="entry name" value="LIPASE MEMBER H-A-LIKE PROTEIN"/>
    <property type="match status" value="1"/>
</dbReference>
<dbReference type="Gene3D" id="3.40.50.1820">
    <property type="entry name" value="alpha/beta hydrolase"/>
    <property type="match status" value="1"/>
</dbReference>
<feature type="signal peptide" evidence="5">
    <location>
        <begin position="1"/>
        <end position="24"/>
    </location>
</feature>
<sequence>MAEPSKFIVFFLVCCSCLIVPSTTKDVTFLLYNKECPKQSTKIEASKLFCHKSYSIDKFTNVFFIIHGWLHSVEEYYVNDIRHALFQSQRKKTVVIEVDWSNFARKDYIEAQKGNELVANATSDVLSCLVDDNKLPHSNIEIICHCMGCHIAGIAGKYLQICTGKKIKKITALDPAGPGYLTIKHRSRLGPNDADIVFVVHTDAFMFGYGNRCGTIDFYPNGGKHPQPGCPEKLGVIEYDLCSHQRSLHFYIESLKYSYFPGIKCPSYSDYKRGLCSSNPKVDFSKNLIENYKGTYFGSIKLRKPCLFRNRTR</sequence>
<evidence type="ECO:0000256" key="2">
    <source>
        <dbReference type="ARBA" id="ARBA00010701"/>
    </source>
</evidence>
<evidence type="ECO:0000256" key="4">
    <source>
        <dbReference type="RuleBase" id="RU004262"/>
    </source>
</evidence>
<dbReference type="Pfam" id="PF00151">
    <property type="entry name" value="Lipase"/>
    <property type="match status" value="1"/>
</dbReference>
<dbReference type="AlphaFoldDB" id="A0ABD2MSX2"/>
<keyword evidence="5" id="KW-0732">Signal</keyword>
<dbReference type="PANTHER" id="PTHR11610">
    <property type="entry name" value="LIPASE"/>
    <property type="match status" value="1"/>
</dbReference>
<organism evidence="7 8">
    <name type="scientific">Cryptolaemus montrouzieri</name>
    <dbReference type="NCBI Taxonomy" id="559131"/>
    <lineage>
        <taxon>Eukaryota</taxon>
        <taxon>Metazoa</taxon>
        <taxon>Ecdysozoa</taxon>
        <taxon>Arthropoda</taxon>
        <taxon>Hexapoda</taxon>
        <taxon>Insecta</taxon>
        <taxon>Pterygota</taxon>
        <taxon>Neoptera</taxon>
        <taxon>Endopterygota</taxon>
        <taxon>Coleoptera</taxon>
        <taxon>Polyphaga</taxon>
        <taxon>Cucujiformia</taxon>
        <taxon>Coccinelloidea</taxon>
        <taxon>Coccinellidae</taxon>
        <taxon>Scymninae</taxon>
        <taxon>Scymnini</taxon>
        <taxon>Cryptolaemus</taxon>
    </lineage>
</organism>
<evidence type="ECO:0000313" key="7">
    <source>
        <dbReference type="EMBL" id="KAL3269345.1"/>
    </source>
</evidence>
<evidence type="ECO:0000259" key="6">
    <source>
        <dbReference type="Pfam" id="PF00151"/>
    </source>
</evidence>
<comment type="subcellular location">
    <subcellularLocation>
        <location evidence="1">Secreted</location>
    </subcellularLocation>
</comment>
<proteinExistence type="inferred from homology"/>
<evidence type="ECO:0000256" key="5">
    <source>
        <dbReference type="SAM" id="SignalP"/>
    </source>
</evidence>
<comment type="similarity">
    <text evidence="2 4">Belongs to the AB hydrolase superfamily. Lipase family.</text>
</comment>
<reference evidence="7 8" key="1">
    <citation type="journal article" date="2021" name="BMC Biol.">
        <title>Horizontally acquired antibacterial genes associated with adaptive radiation of ladybird beetles.</title>
        <authorList>
            <person name="Li H.S."/>
            <person name="Tang X.F."/>
            <person name="Huang Y.H."/>
            <person name="Xu Z.Y."/>
            <person name="Chen M.L."/>
            <person name="Du X.Y."/>
            <person name="Qiu B.Y."/>
            <person name="Chen P.T."/>
            <person name="Zhang W."/>
            <person name="Slipinski A."/>
            <person name="Escalona H.E."/>
            <person name="Waterhouse R.M."/>
            <person name="Zwick A."/>
            <person name="Pang H."/>
        </authorList>
    </citation>
    <scope>NUCLEOTIDE SEQUENCE [LARGE SCALE GENOMIC DNA]</scope>
    <source>
        <strain evidence="7">SYSU2018</strain>
    </source>
</reference>
<dbReference type="SUPFAM" id="SSF53474">
    <property type="entry name" value="alpha/beta-Hydrolases"/>
    <property type="match status" value="1"/>
</dbReference>
<dbReference type="InterPro" id="IPR000734">
    <property type="entry name" value="TAG_lipase"/>
</dbReference>
<dbReference type="PRINTS" id="PR00821">
    <property type="entry name" value="TAGLIPASE"/>
</dbReference>